<gene>
    <name evidence="3" type="primary">smpB</name>
    <name evidence="4" type="ORF">A2982_00375</name>
</gene>
<protein>
    <recommendedName>
        <fullName evidence="3">SsrA-binding protein</fullName>
    </recommendedName>
    <alternativeName>
        <fullName evidence="3">Small protein B</fullName>
    </alternativeName>
</protein>
<accession>A0A1F4V503</accession>
<keyword evidence="2 3" id="KW-0694">RNA-binding</keyword>
<dbReference type="PANTHER" id="PTHR30308">
    <property type="entry name" value="TMRNA-BINDING COMPONENT OF TRANS-TRANSLATION TAGGING COMPLEX"/>
    <property type="match status" value="1"/>
</dbReference>
<dbReference type="HAMAP" id="MF_00023">
    <property type="entry name" value="SmpB"/>
    <property type="match status" value="1"/>
</dbReference>
<dbReference type="Pfam" id="PF01668">
    <property type="entry name" value="SmpB"/>
    <property type="match status" value="1"/>
</dbReference>
<proteinExistence type="inferred from homology"/>
<dbReference type="InterPro" id="IPR023620">
    <property type="entry name" value="SmpB"/>
</dbReference>
<dbReference type="GO" id="GO:0005829">
    <property type="term" value="C:cytosol"/>
    <property type="evidence" value="ECO:0007669"/>
    <property type="project" value="TreeGrafter"/>
</dbReference>
<dbReference type="GO" id="GO:0070929">
    <property type="term" value="P:trans-translation"/>
    <property type="evidence" value="ECO:0007669"/>
    <property type="project" value="UniProtKB-UniRule"/>
</dbReference>
<dbReference type="NCBIfam" id="TIGR00086">
    <property type="entry name" value="smpB"/>
    <property type="match status" value="1"/>
</dbReference>
<dbReference type="AlphaFoldDB" id="A0A1F4V503"/>
<dbReference type="InterPro" id="IPR000037">
    <property type="entry name" value="SsrA-bd_prot"/>
</dbReference>
<reference evidence="4 5" key="1">
    <citation type="journal article" date="2016" name="Nat. Commun.">
        <title>Thousands of microbial genomes shed light on interconnected biogeochemical processes in an aquifer system.</title>
        <authorList>
            <person name="Anantharaman K."/>
            <person name="Brown C.T."/>
            <person name="Hug L.A."/>
            <person name="Sharon I."/>
            <person name="Castelle C.J."/>
            <person name="Probst A.J."/>
            <person name="Thomas B.C."/>
            <person name="Singh A."/>
            <person name="Wilkins M.J."/>
            <person name="Karaoz U."/>
            <person name="Brodie E.L."/>
            <person name="Williams K.H."/>
            <person name="Hubbard S.S."/>
            <person name="Banfield J.F."/>
        </authorList>
    </citation>
    <scope>NUCLEOTIDE SEQUENCE [LARGE SCALE GENOMIC DNA]</scope>
</reference>
<dbReference type="GO" id="GO:0003723">
    <property type="term" value="F:RNA binding"/>
    <property type="evidence" value="ECO:0007669"/>
    <property type="project" value="UniProtKB-UniRule"/>
</dbReference>
<comment type="caution">
    <text evidence="4">The sequence shown here is derived from an EMBL/GenBank/DDBJ whole genome shotgun (WGS) entry which is preliminary data.</text>
</comment>
<dbReference type="EMBL" id="MEVH01000004">
    <property type="protein sequence ID" value="OGC52281.1"/>
    <property type="molecule type" value="Genomic_DNA"/>
</dbReference>
<dbReference type="SUPFAM" id="SSF74982">
    <property type="entry name" value="Small protein B (SmpB)"/>
    <property type="match status" value="1"/>
</dbReference>
<dbReference type="Gene3D" id="2.40.280.10">
    <property type="match status" value="1"/>
</dbReference>
<organism evidence="4 5">
    <name type="scientific">candidate division WWE3 bacterium RIFCSPLOWO2_01_FULL_39_13</name>
    <dbReference type="NCBI Taxonomy" id="1802624"/>
    <lineage>
        <taxon>Bacteria</taxon>
        <taxon>Katanobacteria</taxon>
    </lineage>
</organism>
<evidence type="ECO:0000313" key="4">
    <source>
        <dbReference type="EMBL" id="OGC52281.1"/>
    </source>
</evidence>
<comment type="subcellular location">
    <subcellularLocation>
        <location evidence="3">Cytoplasm</location>
    </subcellularLocation>
    <text evidence="3">The tmRNA-SmpB complex associates with stalled 70S ribosomes.</text>
</comment>
<dbReference type="PROSITE" id="PS01317">
    <property type="entry name" value="SSRP"/>
    <property type="match status" value="1"/>
</dbReference>
<dbReference type="PANTHER" id="PTHR30308:SF2">
    <property type="entry name" value="SSRA-BINDING PROTEIN"/>
    <property type="match status" value="1"/>
</dbReference>
<evidence type="ECO:0000256" key="1">
    <source>
        <dbReference type="ARBA" id="ARBA00022490"/>
    </source>
</evidence>
<name>A0A1F4V503_UNCKA</name>
<evidence type="ECO:0000256" key="2">
    <source>
        <dbReference type="ARBA" id="ARBA00022884"/>
    </source>
</evidence>
<sequence>MSVVIRNRKAYYNYEIAEKYEAGIKLFGLEVKAIKEGKGQLAGSFIKIEGNSVWIIGLHIPPYSKSGNLQSYDPSRRRKLLLRSEEIKSLKGKMDRKGYSLVPLKIYLKGNLIKVQAGLVKGRKKVQKKEELIKKQQKRELDRMTKVRIR</sequence>
<keyword evidence="1 3" id="KW-0963">Cytoplasm</keyword>
<comment type="similarity">
    <text evidence="3">Belongs to the SmpB family.</text>
</comment>
<dbReference type="CDD" id="cd09294">
    <property type="entry name" value="SmpB"/>
    <property type="match status" value="1"/>
</dbReference>
<dbReference type="STRING" id="1802624.A2982_00375"/>
<dbReference type="GO" id="GO:0070930">
    <property type="term" value="P:trans-translation-dependent protein tagging"/>
    <property type="evidence" value="ECO:0007669"/>
    <property type="project" value="TreeGrafter"/>
</dbReference>
<comment type="function">
    <text evidence="3">Required for rescue of stalled ribosomes mediated by trans-translation. Binds to transfer-messenger RNA (tmRNA), required for stable association of tmRNA with ribosomes. tmRNA and SmpB together mimic tRNA shape, replacing the anticodon stem-loop with SmpB. tmRNA is encoded by the ssrA gene; the 2 termini fold to resemble tRNA(Ala) and it encodes a 'tag peptide', a short internal open reading frame. During trans-translation Ala-aminoacylated tmRNA acts like a tRNA, entering the A-site of stalled ribosomes, displacing the stalled mRNA. The ribosome then switches to translate the ORF on the tmRNA; the nascent peptide is terminated with the 'tag peptide' encoded by the tmRNA and targeted for degradation. The ribosome is freed to recommence translation, which seems to be the essential function of trans-translation.</text>
</comment>
<evidence type="ECO:0000256" key="3">
    <source>
        <dbReference type="HAMAP-Rule" id="MF_00023"/>
    </source>
</evidence>
<dbReference type="NCBIfam" id="NF003843">
    <property type="entry name" value="PRK05422.1"/>
    <property type="match status" value="1"/>
</dbReference>
<dbReference type="Proteomes" id="UP000178771">
    <property type="component" value="Unassembled WGS sequence"/>
</dbReference>
<dbReference type="InterPro" id="IPR020081">
    <property type="entry name" value="SsrA-bd_prot_CS"/>
</dbReference>
<evidence type="ECO:0000313" key="5">
    <source>
        <dbReference type="Proteomes" id="UP000178771"/>
    </source>
</evidence>